<accession>A0A9Q1FRN4</accession>
<dbReference type="PANTHER" id="PTHR33104">
    <property type="entry name" value="SI:DKEY-29D5.2"/>
    <property type="match status" value="1"/>
</dbReference>
<evidence type="ECO:0000256" key="1">
    <source>
        <dbReference type="SAM" id="MobiDB-lite"/>
    </source>
</evidence>
<dbReference type="EMBL" id="JAINUF010000004">
    <property type="protein sequence ID" value="KAJ8364843.1"/>
    <property type="molecule type" value="Genomic_DNA"/>
</dbReference>
<feature type="region of interest" description="Disordered" evidence="1">
    <location>
        <begin position="490"/>
        <end position="512"/>
    </location>
</feature>
<dbReference type="OrthoDB" id="8942143at2759"/>
<name>A0A9Q1FRN4_SYNKA</name>
<sequence>MASKEGPGSSEEMELEEALCQGELLASELEQEAESAESMKPKKPKKRHSAPDVHWKIRDSKGNIIVQRSPGQQTKEASTSSSVDVDDSLQQETASLLQELQNLLAVAEFEENPHDPEATPSVDWRLRQAQTLERDGLPSQFHFTRLLPMELPENICACAASVITVTSGKQVILIGMNGRYNLILPTLNCTTFGQTNEHGFFDGVFLSKNDDVSTFVDYVHKKTKHTPGKGICGTSQWAAAKKFSRRSTSKVDEEGLEVAVCRSNGEEEISMVQALQLERKLSSINSYNWESEEGSKGLQRTIEGLYLSIKQRTTQLYRQTDSNKRRHRIRRKVWEEKKGLSAAIADYNDLVAEDSEKLPPADVLFQNENHVWPWECHGTGSVDLYTKKRVFDKVMLLQRLREEKGILVREVKQHWGYLQNATTALQELSMQVSDDLKSHSRPLKLSEGGLQGLLCVLRSRIHELGFHQDAIRSTYVRALGQDASLLQDSLEEEDALSSTDDSTDDGEEKLSI</sequence>
<reference evidence="2" key="1">
    <citation type="journal article" date="2023" name="Science">
        <title>Genome structures resolve the early diversification of teleost fishes.</title>
        <authorList>
            <person name="Parey E."/>
            <person name="Louis A."/>
            <person name="Montfort J."/>
            <person name="Bouchez O."/>
            <person name="Roques C."/>
            <person name="Iampietro C."/>
            <person name="Lluch J."/>
            <person name="Castinel A."/>
            <person name="Donnadieu C."/>
            <person name="Desvignes T."/>
            <person name="Floi Bucao C."/>
            <person name="Jouanno E."/>
            <person name="Wen M."/>
            <person name="Mejri S."/>
            <person name="Dirks R."/>
            <person name="Jansen H."/>
            <person name="Henkel C."/>
            <person name="Chen W.J."/>
            <person name="Zahm M."/>
            <person name="Cabau C."/>
            <person name="Klopp C."/>
            <person name="Thompson A.W."/>
            <person name="Robinson-Rechavi M."/>
            <person name="Braasch I."/>
            <person name="Lecointre G."/>
            <person name="Bobe J."/>
            <person name="Postlethwait J.H."/>
            <person name="Berthelot C."/>
            <person name="Roest Crollius H."/>
            <person name="Guiguen Y."/>
        </authorList>
    </citation>
    <scope>NUCLEOTIDE SEQUENCE</scope>
    <source>
        <strain evidence="2">WJC10195</strain>
    </source>
</reference>
<evidence type="ECO:0000313" key="3">
    <source>
        <dbReference type="Proteomes" id="UP001152622"/>
    </source>
</evidence>
<dbReference type="Proteomes" id="UP001152622">
    <property type="component" value="Chromosome 4"/>
</dbReference>
<proteinExistence type="predicted"/>
<dbReference type="AlphaFoldDB" id="A0A9Q1FRN4"/>
<protein>
    <submittedName>
        <fullName evidence="2">Uncharacterized protein</fullName>
    </submittedName>
</protein>
<feature type="compositionally biased region" description="Basic and acidic residues" evidence="1">
    <location>
        <begin position="49"/>
        <end position="61"/>
    </location>
</feature>
<organism evidence="2 3">
    <name type="scientific">Synaphobranchus kaupii</name>
    <name type="common">Kaup's arrowtooth eel</name>
    <dbReference type="NCBI Taxonomy" id="118154"/>
    <lineage>
        <taxon>Eukaryota</taxon>
        <taxon>Metazoa</taxon>
        <taxon>Chordata</taxon>
        <taxon>Craniata</taxon>
        <taxon>Vertebrata</taxon>
        <taxon>Euteleostomi</taxon>
        <taxon>Actinopterygii</taxon>
        <taxon>Neopterygii</taxon>
        <taxon>Teleostei</taxon>
        <taxon>Anguilliformes</taxon>
        <taxon>Synaphobranchidae</taxon>
        <taxon>Synaphobranchus</taxon>
    </lineage>
</organism>
<comment type="caution">
    <text evidence="2">The sequence shown here is derived from an EMBL/GenBank/DDBJ whole genome shotgun (WGS) entry which is preliminary data.</text>
</comment>
<dbReference type="PANTHER" id="PTHR33104:SF2">
    <property type="entry name" value="CXC3 LIKE CYSTEINE CLUSTER DOMAIN-CONTAINING PROTEIN"/>
    <property type="match status" value="1"/>
</dbReference>
<evidence type="ECO:0000313" key="2">
    <source>
        <dbReference type="EMBL" id="KAJ8364843.1"/>
    </source>
</evidence>
<gene>
    <name evidence="2" type="ORF">SKAU_G00136740</name>
</gene>
<feature type="region of interest" description="Disordered" evidence="1">
    <location>
        <begin position="25"/>
        <end position="85"/>
    </location>
</feature>
<keyword evidence="3" id="KW-1185">Reference proteome</keyword>